<dbReference type="AlphaFoldDB" id="C5D1K1"/>
<reference evidence="4" key="1">
    <citation type="submission" date="2009-06" db="EMBL/GenBank/DDBJ databases">
        <title>Complete sequence of chromosome 2 of Variovorax paradoxus S110.</title>
        <authorList>
            <consortium name="US DOE Joint Genome Institute"/>
            <person name="Lucas S."/>
            <person name="Copeland A."/>
            <person name="Lapidus A."/>
            <person name="Glavina del Rio T."/>
            <person name="Tice H."/>
            <person name="Bruce D."/>
            <person name="Goodwin L."/>
            <person name="Pitluck S."/>
            <person name="Chertkov O."/>
            <person name="Brettin T."/>
            <person name="Detter J.C."/>
            <person name="Han C."/>
            <person name="Larimer F."/>
            <person name="Land M."/>
            <person name="Hauser L."/>
            <person name="Kyrpides N."/>
            <person name="Ovchinnikova G."/>
            <person name="Orwin P."/>
            <person name="Leadbetter J.R."/>
            <person name="Spain J.C."/>
            <person name="Han J.I."/>
        </authorList>
    </citation>
    <scope>NUCLEOTIDE SEQUENCE</scope>
    <source>
        <strain evidence="4">S110</strain>
    </source>
</reference>
<dbReference type="PANTHER" id="PTHR37302:SF1">
    <property type="entry name" value="PROTEIN DINB"/>
    <property type="match status" value="1"/>
</dbReference>
<dbReference type="OrthoDB" id="9807509at2"/>
<evidence type="ECO:0000256" key="3">
    <source>
        <dbReference type="PIRSR" id="PIRSR607837-1"/>
    </source>
</evidence>
<name>C5D1K1_VARPS</name>
<dbReference type="Gene3D" id="1.20.120.450">
    <property type="entry name" value="dinb family like domain"/>
    <property type="match status" value="1"/>
</dbReference>
<evidence type="ECO:0000313" key="4">
    <source>
        <dbReference type="EMBL" id="ACS22771.1"/>
    </source>
</evidence>
<comment type="similarity">
    <text evidence="1">Belongs to the DinB family.</text>
</comment>
<feature type="binding site" evidence="3">
    <location>
        <position position="42"/>
    </location>
    <ligand>
        <name>a divalent metal cation</name>
        <dbReference type="ChEBI" id="CHEBI:60240"/>
    </ligand>
</feature>
<dbReference type="InterPro" id="IPR007837">
    <property type="entry name" value="DinB"/>
</dbReference>
<dbReference type="SUPFAM" id="SSF109854">
    <property type="entry name" value="DinB/YfiT-like putative metalloenzymes"/>
    <property type="match status" value="1"/>
</dbReference>
<dbReference type="STRING" id="543728.Vapar_6208"/>
<evidence type="ECO:0000256" key="2">
    <source>
        <dbReference type="ARBA" id="ARBA00022723"/>
    </source>
</evidence>
<proteinExistence type="inferred from homology"/>
<organism evidence="4">
    <name type="scientific">Variovorax paradoxus (strain S110)</name>
    <dbReference type="NCBI Taxonomy" id="543728"/>
    <lineage>
        <taxon>Bacteria</taxon>
        <taxon>Pseudomonadati</taxon>
        <taxon>Pseudomonadota</taxon>
        <taxon>Betaproteobacteria</taxon>
        <taxon>Burkholderiales</taxon>
        <taxon>Comamonadaceae</taxon>
        <taxon>Variovorax</taxon>
    </lineage>
</organism>
<accession>C5D1K1</accession>
<dbReference type="GO" id="GO:0046872">
    <property type="term" value="F:metal ion binding"/>
    <property type="evidence" value="ECO:0007669"/>
    <property type="project" value="UniProtKB-KW"/>
</dbReference>
<gene>
    <name evidence="4" type="ordered locus">Vapar_6208</name>
</gene>
<sequence length="186" mass="20101">MHDTLHRLFSFKAWADDQLLTALAGLGDHSPVTALAIKALSHTYVVDRIFAAHLRREAHAYPSANLSEMPTLAALAADIRRSDLEYIDHVSTLDPAQLAESIDFAFTDGAPGRMSREEMLMHVVTHGAGHRGQVSAVMLLHSVPPAKDGFTAYLHEAEAPARRRNCLVASQASLRAGSASRGLPST</sequence>
<dbReference type="PANTHER" id="PTHR37302">
    <property type="entry name" value="SLR1116 PROTEIN"/>
    <property type="match status" value="1"/>
</dbReference>
<dbReference type="KEGG" id="vap:Vapar_6208"/>
<dbReference type="Pfam" id="PF05163">
    <property type="entry name" value="DinB"/>
    <property type="match status" value="1"/>
</dbReference>
<dbReference type="EMBL" id="CP001636">
    <property type="protein sequence ID" value="ACS22771.1"/>
    <property type="molecule type" value="Genomic_DNA"/>
</dbReference>
<keyword evidence="2 3" id="KW-0479">Metal-binding</keyword>
<protein>
    <submittedName>
        <fullName evidence="4">DinB family protein</fullName>
    </submittedName>
</protein>
<feature type="binding site" evidence="3">
    <location>
        <position position="130"/>
    </location>
    <ligand>
        <name>a divalent metal cation</name>
        <dbReference type="ChEBI" id="CHEBI:60240"/>
    </ligand>
</feature>
<feature type="binding site" evidence="3">
    <location>
        <position position="126"/>
    </location>
    <ligand>
        <name>a divalent metal cation</name>
        <dbReference type="ChEBI" id="CHEBI:60240"/>
    </ligand>
</feature>
<dbReference type="HOGENOM" id="CLU_101283_2_0_4"/>
<dbReference type="InterPro" id="IPR034660">
    <property type="entry name" value="DinB/YfiT-like"/>
</dbReference>
<evidence type="ECO:0000256" key="1">
    <source>
        <dbReference type="ARBA" id="ARBA00008635"/>
    </source>
</evidence>
<dbReference type="eggNOG" id="COG2318">
    <property type="taxonomic scope" value="Bacteria"/>
</dbReference>